<sequence length="147" mass="16167">MSKILLISPKKCNNCKTCEAVCSNSAVNVITFEEVRASVPVMCMQCEDAACMKVCPNRAISRDENDAVVVDPNKCIGCKMCISACPMGNIHYSFSQKKIMKCNLCDCNPACAKYCPTRAIEYVDGTISNINKKRAIASKFIDLFEEA</sequence>
<evidence type="ECO:0000259" key="7">
    <source>
        <dbReference type="PROSITE" id="PS51379"/>
    </source>
</evidence>
<name>A0A4Y7RGY8_9FIRM</name>
<gene>
    <name evidence="8" type="primary">dmsB_2</name>
    <name evidence="8" type="ORF">Psch_01641</name>
</gene>
<keyword evidence="5" id="KW-0408">Iron</keyword>
<dbReference type="InterPro" id="IPR017900">
    <property type="entry name" value="4Fe4S_Fe_S_CS"/>
</dbReference>
<dbReference type="GO" id="GO:0051539">
    <property type="term" value="F:4 iron, 4 sulfur cluster binding"/>
    <property type="evidence" value="ECO:0007669"/>
    <property type="project" value="UniProtKB-KW"/>
</dbReference>
<dbReference type="PANTHER" id="PTHR42859:SF10">
    <property type="entry name" value="DIMETHYLSULFOXIDE REDUCTASE CHAIN B"/>
    <property type="match status" value="1"/>
</dbReference>
<evidence type="ECO:0000256" key="1">
    <source>
        <dbReference type="ARBA" id="ARBA00022448"/>
    </source>
</evidence>
<feature type="domain" description="4Fe-4S ferredoxin-type" evidence="7">
    <location>
        <begin position="3"/>
        <end position="32"/>
    </location>
</feature>
<keyword evidence="6" id="KW-0411">Iron-sulfur</keyword>
<dbReference type="Gene3D" id="3.30.70.20">
    <property type="match status" value="2"/>
</dbReference>
<keyword evidence="3" id="KW-0479">Metal-binding</keyword>
<dbReference type="PANTHER" id="PTHR42859">
    <property type="entry name" value="OXIDOREDUCTASE"/>
    <property type="match status" value="1"/>
</dbReference>
<reference evidence="8 9" key="1">
    <citation type="journal article" date="2018" name="Environ. Microbiol.">
        <title>Novel energy conservation strategies and behaviour of Pelotomaculum schinkii driving syntrophic propionate catabolism.</title>
        <authorList>
            <person name="Hidalgo-Ahumada C.A.P."/>
            <person name="Nobu M.K."/>
            <person name="Narihiro T."/>
            <person name="Tamaki H."/>
            <person name="Liu W.T."/>
            <person name="Kamagata Y."/>
            <person name="Stams A.J.M."/>
            <person name="Imachi H."/>
            <person name="Sousa D.Z."/>
        </authorList>
    </citation>
    <scope>NUCLEOTIDE SEQUENCE [LARGE SCALE GENOMIC DNA]</scope>
    <source>
        <strain evidence="8 9">HH</strain>
    </source>
</reference>
<evidence type="ECO:0000313" key="8">
    <source>
        <dbReference type="EMBL" id="TEB08086.1"/>
    </source>
</evidence>
<keyword evidence="2" id="KW-0004">4Fe-4S</keyword>
<keyword evidence="1" id="KW-0813">Transport</keyword>
<dbReference type="SUPFAM" id="SSF54862">
    <property type="entry name" value="4Fe-4S ferredoxins"/>
    <property type="match status" value="1"/>
</dbReference>
<dbReference type="Pfam" id="PF12800">
    <property type="entry name" value="Fer4_4"/>
    <property type="match status" value="1"/>
</dbReference>
<dbReference type="PROSITE" id="PS00198">
    <property type="entry name" value="4FE4S_FER_1"/>
    <property type="match status" value="1"/>
</dbReference>
<dbReference type="AlphaFoldDB" id="A0A4Y7RGY8"/>
<evidence type="ECO:0000256" key="3">
    <source>
        <dbReference type="ARBA" id="ARBA00022723"/>
    </source>
</evidence>
<dbReference type="Pfam" id="PF13247">
    <property type="entry name" value="Fer4_11"/>
    <property type="match status" value="1"/>
</dbReference>
<dbReference type="GO" id="GO:0046872">
    <property type="term" value="F:metal ion binding"/>
    <property type="evidence" value="ECO:0007669"/>
    <property type="project" value="UniProtKB-KW"/>
</dbReference>
<accession>A0A4Y7RGY8</accession>
<protein>
    <submittedName>
        <fullName evidence="8">Anaerobic dimethyl sulfoxide reductase chain B</fullName>
    </submittedName>
</protein>
<keyword evidence="9" id="KW-1185">Reference proteome</keyword>
<dbReference type="InterPro" id="IPR050294">
    <property type="entry name" value="RnfB_subfamily"/>
</dbReference>
<dbReference type="Proteomes" id="UP000298324">
    <property type="component" value="Unassembled WGS sequence"/>
</dbReference>
<dbReference type="EMBL" id="QFGA01000001">
    <property type="protein sequence ID" value="TEB08086.1"/>
    <property type="molecule type" value="Genomic_DNA"/>
</dbReference>
<organism evidence="8 9">
    <name type="scientific">Pelotomaculum schinkii</name>
    <dbReference type="NCBI Taxonomy" id="78350"/>
    <lineage>
        <taxon>Bacteria</taxon>
        <taxon>Bacillati</taxon>
        <taxon>Bacillota</taxon>
        <taxon>Clostridia</taxon>
        <taxon>Eubacteriales</taxon>
        <taxon>Desulfotomaculaceae</taxon>
        <taxon>Pelotomaculum</taxon>
    </lineage>
</organism>
<dbReference type="CDD" id="cd10550">
    <property type="entry name" value="DMSOR_beta_like"/>
    <property type="match status" value="1"/>
</dbReference>
<dbReference type="InterPro" id="IPR017896">
    <property type="entry name" value="4Fe4S_Fe-S-bd"/>
</dbReference>
<evidence type="ECO:0000256" key="2">
    <source>
        <dbReference type="ARBA" id="ARBA00022485"/>
    </source>
</evidence>
<evidence type="ECO:0000313" key="9">
    <source>
        <dbReference type="Proteomes" id="UP000298324"/>
    </source>
</evidence>
<dbReference type="PROSITE" id="PS51379">
    <property type="entry name" value="4FE4S_FER_2"/>
    <property type="match status" value="3"/>
</dbReference>
<proteinExistence type="predicted"/>
<evidence type="ECO:0000256" key="5">
    <source>
        <dbReference type="ARBA" id="ARBA00023004"/>
    </source>
</evidence>
<dbReference type="RefSeq" id="WP_134218247.1">
    <property type="nucleotide sequence ID" value="NZ_QFGA01000001.1"/>
</dbReference>
<feature type="domain" description="4Fe-4S ferredoxin-type" evidence="7">
    <location>
        <begin position="33"/>
        <end position="65"/>
    </location>
</feature>
<evidence type="ECO:0000256" key="6">
    <source>
        <dbReference type="ARBA" id="ARBA00023014"/>
    </source>
</evidence>
<keyword evidence="4" id="KW-0249">Electron transport</keyword>
<comment type="caution">
    <text evidence="8">The sequence shown here is derived from an EMBL/GenBank/DDBJ whole genome shotgun (WGS) entry which is preliminary data.</text>
</comment>
<feature type="domain" description="4Fe-4S ferredoxin-type" evidence="7">
    <location>
        <begin position="66"/>
        <end position="95"/>
    </location>
</feature>
<evidence type="ECO:0000256" key="4">
    <source>
        <dbReference type="ARBA" id="ARBA00022982"/>
    </source>
</evidence>